<organism evidence="1 2">
    <name type="scientific">Natrarchaeobaculum sulfurireducens</name>
    <dbReference type="NCBI Taxonomy" id="2044521"/>
    <lineage>
        <taxon>Archaea</taxon>
        <taxon>Methanobacteriati</taxon>
        <taxon>Methanobacteriota</taxon>
        <taxon>Stenosarchaea group</taxon>
        <taxon>Halobacteria</taxon>
        <taxon>Halobacteriales</taxon>
        <taxon>Natrialbaceae</taxon>
        <taxon>Natrarchaeobaculum</taxon>
    </lineage>
</organism>
<evidence type="ECO:0000313" key="2">
    <source>
        <dbReference type="Proteomes" id="UP000258707"/>
    </source>
</evidence>
<dbReference type="EMBL" id="CP024047">
    <property type="protein sequence ID" value="AXR78502.1"/>
    <property type="molecule type" value="Genomic_DNA"/>
</dbReference>
<name>A0A346PG57_9EURY</name>
<accession>A0A346PG57</accession>
<evidence type="ECO:0000313" key="1">
    <source>
        <dbReference type="EMBL" id="AXR78502.1"/>
    </source>
</evidence>
<dbReference type="Proteomes" id="UP000258707">
    <property type="component" value="Chromosome"/>
</dbReference>
<dbReference type="AlphaFoldDB" id="A0A346PG57"/>
<gene>
    <name evidence="1" type="ORF">AArc1_2186</name>
</gene>
<sequence>MQMSGVSESDELIIAEIKKETGISYNPDTENVEFTGSASDTEQYISFVNYLVENKYITKSDLPISAARAQTRHLINSTATHEDRGMVRPREIGDGIYLETNHDSASKARYSSRVIQDYVLHG</sequence>
<dbReference type="KEGG" id="nan:AArc1_2186"/>
<proteinExistence type="predicted"/>
<protein>
    <submittedName>
        <fullName evidence="1">Uncharacterized protein</fullName>
    </submittedName>
</protein>
<reference evidence="2" key="1">
    <citation type="submission" date="2017-10" db="EMBL/GenBank/DDBJ databases">
        <title>Phenotypic and genomic properties of facultatively anaerobic sulfur-reducing natronoarchaea from hypersaline soda lakes.</title>
        <authorList>
            <person name="Sorokin D.Y."/>
            <person name="Kublanov I.V."/>
            <person name="Roman P."/>
            <person name="Sinninghe Damste J.S."/>
            <person name="Golyshin P.N."/>
            <person name="Rojo D."/>
            <person name="Ciordia S."/>
            <person name="Mena Md.C."/>
            <person name="Ferrer M."/>
            <person name="Messina E."/>
            <person name="Smedile F."/>
            <person name="La Spada G."/>
            <person name="La Cono V."/>
            <person name="Yakimov M.M."/>
        </authorList>
    </citation>
    <scope>NUCLEOTIDE SEQUENCE [LARGE SCALE GENOMIC DNA]</scope>
    <source>
        <strain evidence="2">AArc1</strain>
    </source>
</reference>